<dbReference type="PANTHER" id="PTHR37844">
    <property type="entry name" value="SER/THR PROTEIN PHOSPHATASE SUPERFAMILY (AFU_ORTHOLOGUE AFUA_1G14840)"/>
    <property type="match status" value="1"/>
</dbReference>
<dbReference type="Pfam" id="PF00149">
    <property type="entry name" value="Metallophos"/>
    <property type="match status" value="1"/>
</dbReference>
<feature type="domain" description="Calcineurin-like phosphoesterase" evidence="1">
    <location>
        <begin position="1"/>
        <end position="227"/>
    </location>
</feature>
<dbReference type="InterPro" id="IPR004843">
    <property type="entry name" value="Calcineurin-like_PHP"/>
</dbReference>
<dbReference type="EMBL" id="JACHLK010000002">
    <property type="protein sequence ID" value="MBB6558741.1"/>
    <property type="molecule type" value="Genomic_DNA"/>
</dbReference>
<evidence type="ECO:0000313" key="3">
    <source>
        <dbReference type="Proteomes" id="UP000575083"/>
    </source>
</evidence>
<evidence type="ECO:0000259" key="1">
    <source>
        <dbReference type="Pfam" id="PF00149"/>
    </source>
</evidence>
<keyword evidence="3" id="KW-1185">Reference proteome</keyword>
<sequence length="266" mass="30498">MKLLVYSDLHLDLAPFRPRLDPHFLQTVDVVVLAGDTTEGTGGLRWARETFPGKPVIYVDGNHEFYSQHWDKHIDVMRKLASDYQVHYLENDAVVIGEVRFLGCTLWTDYALHGADEKLMAMNTARHRMSDYPRIKITRPAEMYWHERKHRLVPAMAGRRHDASRQWLQEQLGLGDPENTVVVTHHAPHPRSIPQGFEAHPLSPCYASDLEALMGKAGTWIHGHVHESQDYQVRGTRIVTNPRGYRRRGGGMQNSEFRVDFCVDVG</sequence>
<dbReference type="PANTHER" id="PTHR37844:SF2">
    <property type="entry name" value="SER_THR PROTEIN PHOSPHATASE SUPERFAMILY (AFU_ORTHOLOGUE AFUA_1G14840)"/>
    <property type="match status" value="1"/>
</dbReference>
<evidence type="ECO:0000313" key="2">
    <source>
        <dbReference type="EMBL" id="MBB6558741.1"/>
    </source>
</evidence>
<protein>
    <submittedName>
        <fullName evidence="2">Putative phosphodiesterase</fullName>
    </submittedName>
</protein>
<accession>A0A7X0PBZ1</accession>
<dbReference type="SUPFAM" id="SSF56300">
    <property type="entry name" value="Metallo-dependent phosphatases"/>
    <property type="match status" value="1"/>
</dbReference>
<dbReference type="AlphaFoldDB" id="A0A7X0PBZ1"/>
<organism evidence="2 3">
    <name type="scientific">Acidovorax soli</name>
    <dbReference type="NCBI Taxonomy" id="592050"/>
    <lineage>
        <taxon>Bacteria</taxon>
        <taxon>Pseudomonadati</taxon>
        <taxon>Pseudomonadota</taxon>
        <taxon>Betaproteobacteria</taxon>
        <taxon>Burkholderiales</taxon>
        <taxon>Comamonadaceae</taxon>
        <taxon>Acidovorax</taxon>
    </lineage>
</organism>
<dbReference type="Proteomes" id="UP000575083">
    <property type="component" value="Unassembled WGS sequence"/>
</dbReference>
<proteinExistence type="predicted"/>
<dbReference type="InterPro" id="IPR029052">
    <property type="entry name" value="Metallo-depent_PP-like"/>
</dbReference>
<name>A0A7X0PBZ1_9BURK</name>
<dbReference type="GO" id="GO:0016787">
    <property type="term" value="F:hydrolase activity"/>
    <property type="evidence" value="ECO:0007669"/>
    <property type="project" value="InterPro"/>
</dbReference>
<gene>
    <name evidence="2" type="ORF">HNP48_001405</name>
</gene>
<dbReference type="RefSeq" id="WP_184856167.1">
    <property type="nucleotide sequence ID" value="NZ_JACHLK010000002.1"/>
</dbReference>
<dbReference type="Gene3D" id="3.60.21.10">
    <property type="match status" value="1"/>
</dbReference>
<reference evidence="2 3" key="1">
    <citation type="submission" date="2020-08" db="EMBL/GenBank/DDBJ databases">
        <title>Functional genomics of gut bacteria from endangered species of beetles.</title>
        <authorList>
            <person name="Carlos-Shanley C."/>
        </authorList>
    </citation>
    <scope>NUCLEOTIDE SEQUENCE [LARGE SCALE GENOMIC DNA]</scope>
    <source>
        <strain evidence="2 3">S00198</strain>
    </source>
</reference>
<comment type="caution">
    <text evidence="2">The sequence shown here is derived from an EMBL/GenBank/DDBJ whole genome shotgun (WGS) entry which is preliminary data.</text>
</comment>